<proteinExistence type="inferred from homology"/>
<evidence type="ECO:0000256" key="4">
    <source>
        <dbReference type="ARBA" id="ARBA00022827"/>
    </source>
</evidence>
<evidence type="ECO:0000313" key="10">
    <source>
        <dbReference type="EMBL" id="SEI91668.1"/>
    </source>
</evidence>
<protein>
    <recommendedName>
        <fullName evidence="7">D-amino-acid oxidase</fullName>
        <ecNumber evidence="6">1.4.3.3</ecNumber>
    </recommendedName>
</protein>
<gene>
    <name evidence="10" type="ORF">SAMN05192553_101833</name>
</gene>
<evidence type="ECO:0000313" key="11">
    <source>
        <dbReference type="Proteomes" id="UP000199403"/>
    </source>
</evidence>
<comment type="similarity">
    <text evidence="2">Belongs to the DAMOX/DASOX family.</text>
</comment>
<keyword evidence="5" id="KW-0560">Oxidoreductase</keyword>
<dbReference type="Gene3D" id="3.30.9.10">
    <property type="entry name" value="D-Amino Acid Oxidase, subunit A, domain 2"/>
    <property type="match status" value="1"/>
</dbReference>
<evidence type="ECO:0000256" key="6">
    <source>
        <dbReference type="ARBA" id="ARBA00039101"/>
    </source>
</evidence>
<dbReference type="PANTHER" id="PTHR11530">
    <property type="entry name" value="D-AMINO ACID OXIDASE"/>
    <property type="match status" value="1"/>
</dbReference>
<evidence type="ECO:0000256" key="1">
    <source>
        <dbReference type="ARBA" id="ARBA00001974"/>
    </source>
</evidence>
<evidence type="ECO:0000256" key="7">
    <source>
        <dbReference type="ARBA" id="ARBA00039751"/>
    </source>
</evidence>
<evidence type="ECO:0000256" key="5">
    <source>
        <dbReference type="ARBA" id="ARBA00023002"/>
    </source>
</evidence>
<comment type="catalytic activity">
    <reaction evidence="8">
        <text>a D-alpha-amino acid + O2 + H2O = a 2-oxocarboxylate + H2O2 + NH4(+)</text>
        <dbReference type="Rhea" id="RHEA:21816"/>
        <dbReference type="ChEBI" id="CHEBI:15377"/>
        <dbReference type="ChEBI" id="CHEBI:15379"/>
        <dbReference type="ChEBI" id="CHEBI:16240"/>
        <dbReference type="ChEBI" id="CHEBI:28938"/>
        <dbReference type="ChEBI" id="CHEBI:35179"/>
        <dbReference type="ChEBI" id="CHEBI:59871"/>
        <dbReference type="EC" id="1.4.3.3"/>
    </reaction>
    <physiologicalReaction direction="left-to-right" evidence="8">
        <dbReference type="Rhea" id="RHEA:21817"/>
    </physiologicalReaction>
</comment>
<keyword evidence="11" id="KW-1185">Reference proteome</keyword>
<organism evidence="10 11">
    <name type="scientific">Cyclobacterium xiamenense</name>
    <dbReference type="NCBI Taxonomy" id="1297121"/>
    <lineage>
        <taxon>Bacteria</taxon>
        <taxon>Pseudomonadati</taxon>
        <taxon>Bacteroidota</taxon>
        <taxon>Cytophagia</taxon>
        <taxon>Cytophagales</taxon>
        <taxon>Cyclobacteriaceae</taxon>
        <taxon>Cyclobacterium</taxon>
    </lineage>
</organism>
<dbReference type="GO" id="GO:0019478">
    <property type="term" value="P:D-amino acid catabolic process"/>
    <property type="evidence" value="ECO:0007669"/>
    <property type="project" value="TreeGrafter"/>
</dbReference>
<dbReference type="EC" id="1.4.3.3" evidence="6"/>
<comment type="cofactor">
    <cofactor evidence="1">
        <name>FAD</name>
        <dbReference type="ChEBI" id="CHEBI:57692"/>
    </cofactor>
</comment>
<evidence type="ECO:0000256" key="2">
    <source>
        <dbReference type="ARBA" id="ARBA00006730"/>
    </source>
</evidence>
<accession>A0A1H6UH21</accession>
<reference evidence="11" key="1">
    <citation type="submission" date="2016-10" db="EMBL/GenBank/DDBJ databases">
        <authorList>
            <person name="Varghese N."/>
            <person name="Submissions S."/>
        </authorList>
    </citation>
    <scope>NUCLEOTIDE SEQUENCE [LARGE SCALE GENOMIC DNA]</scope>
    <source>
        <strain evidence="11">IBRC-M 10761</strain>
    </source>
</reference>
<feature type="domain" description="FAD dependent oxidoreductase" evidence="9">
    <location>
        <begin position="74"/>
        <end position="135"/>
    </location>
</feature>
<dbReference type="InterPro" id="IPR006076">
    <property type="entry name" value="FAD-dep_OxRdtase"/>
</dbReference>
<dbReference type="SUPFAM" id="SSF51971">
    <property type="entry name" value="Nucleotide-binding domain"/>
    <property type="match status" value="1"/>
</dbReference>
<dbReference type="PANTHER" id="PTHR11530:SF11">
    <property type="entry name" value="D-ASPARTATE OXIDASE"/>
    <property type="match status" value="1"/>
</dbReference>
<dbReference type="AlphaFoldDB" id="A0A1H6UH21"/>
<keyword evidence="4" id="KW-0274">FAD</keyword>
<evidence type="ECO:0000259" key="9">
    <source>
        <dbReference type="Pfam" id="PF01266"/>
    </source>
</evidence>
<dbReference type="EMBL" id="FNZH01000001">
    <property type="protein sequence ID" value="SEI91668.1"/>
    <property type="molecule type" value="Genomic_DNA"/>
</dbReference>
<dbReference type="PROSITE" id="PS00677">
    <property type="entry name" value="DAO"/>
    <property type="match status" value="1"/>
</dbReference>
<dbReference type="InterPro" id="IPR006181">
    <property type="entry name" value="D-amino_acid_oxidase_CS"/>
</dbReference>
<dbReference type="GO" id="GO:0003884">
    <property type="term" value="F:D-amino-acid oxidase activity"/>
    <property type="evidence" value="ECO:0007669"/>
    <property type="project" value="UniProtKB-EC"/>
</dbReference>
<dbReference type="STRING" id="1416801.SAMN05192553_101833"/>
<dbReference type="GO" id="GO:0005737">
    <property type="term" value="C:cytoplasm"/>
    <property type="evidence" value="ECO:0007669"/>
    <property type="project" value="TreeGrafter"/>
</dbReference>
<feature type="domain" description="FAD dependent oxidoreductase" evidence="9">
    <location>
        <begin position="144"/>
        <end position="413"/>
    </location>
</feature>
<dbReference type="Pfam" id="PF01266">
    <property type="entry name" value="DAO"/>
    <property type="match status" value="2"/>
</dbReference>
<dbReference type="InterPro" id="IPR023209">
    <property type="entry name" value="DAO"/>
</dbReference>
<dbReference type="Gene3D" id="3.40.50.720">
    <property type="entry name" value="NAD(P)-binding Rossmann-like Domain"/>
    <property type="match status" value="2"/>
</dbReference>
<sequence>MICISTTTTTQFFNKPSLTADNHHFNHIDMIEHRRDFIRKVGIAALGAAGLSNGLYAQSLKAHADFAILSKTRLPPVKISASRVIKESVGLRPFRRSGPRIESQELGNKHIIHNYGHGGSGWSLSWGSAMLAAELIPEDASLKKIAVMGCGVLGLSTARTLQQKGYEVTIYTKDVYPNVTSAMATGTWSPSHKLIEPDKVTNEFQEKFKRAYYHSYHTYQRMLGLNQVVDWMDNYSIKGENTTSSNPKEAELKIQLITKEMDFYPKGEALSRRENPFKFKQVTKNPTTIFNIPSYLKMLTNDFLLAGGKLEIKEFGRPEDVDALPEKCVVNCTGLGAMKVFGDNDLVPVSGQLCFLIPQPELTYRANMSGVYFIPRRDGIMLGGNHIEGNWDTTPDPLVKEKFLTTVETMMENLKG</sequence>
<evidence type="ECO:0000256" key="8">
    <source>
        <dbReference type="ARBA" id="ARBA00049547"/>
    </source>
</evidence>
<dbReference type="GO" id="GO:0071949">
    <property type="term" value="F:FAD binding"/>
    <property type="evidence" value="ECO:0007669"/>
    <property type="project" value="InterPro"/>
</dbReference>
<name>A0A1H6UH21_9BACT</name>
<keyword evidence="3" id="KW-0285">Flavoprotein</keyword>
<evidence type="ECO:0000256" key="3">
    <source>
        <dbReference type="ARBA" id="ARBA00022630"/>
    </source>
</evidence>
<dbReference type="Proteomes" id="UP000199403">
    <property type="component" value="Unassembled WGS sequence"/>
</dbReference>